<evidence type="ECO:0000313" key="3">
    <source>
        <dbReference type="Proteomes" id="UP000095349"/>
    </source>
</evidence>
<protein>
    <submittedName>
        <fullName evidence="2">Uncharacterized protein</fullName>
    </submittedName>
</protein>
<feature type="compositionally biased region" description="Basic and acidic residues" evidence="1">
    <location>
        <begin position="96"/>
        <end position="109"/>
    </location>
</feature>
<accession>A0A1D8G0V2</accession>
<dbReference type="Proteomes" id="UP000095349">
    <property type="component" value="Chromosome"/>
</dbReference>
<evidence type="ECO:0000256" key="1">
    <source>
        <dbReference type="SAM" id="MobiDB-lite"/>
    </source>
</evidence>
<proteinExistence type="predicted"/>
<gene>
    <name evidence="2" type="ORF">A4G23_01852</name>
</gene>
<dbReference type="AlphaFoldDB" id="A0A1D8G0V2"/>
<dbReference type="OrthoDB" id="4954307at2"/>
<dbReference type="KEGG" id="srn:A4G23_01852"/>
<keyword evidence="3" id="KW-1185">Reference proteome</keyword>
<dbReference type="STRING" id="285473.A4G23_01852"/>
<dbReference type="PATRIC" id="fig|285473.5.peg.1928"/>
<reference evidence="2 3" key="1">
    <citation type="submission" date="2016-09" db="EMBL/GenBank/DDBJ databases">
        <title>Streptomyces rubrolavendulae MJM4426 Genome sequencing and assembly.</title>
        <authorList>
            <person name="Kim J.-G."/>
        </authorList>
    </citation>
    <scope>NUCLEOTIDE SEQUENCE [LARGE SCALE GENOMIC DNA]</scope>
    <source>
        <strain evidence="2 3">MJM4426</strain>
    </source>
</reference>
<evidence type="ECO:0000313" key="2">
    <source>
        <dbReference type="EMBL" id="AOT59026.1"/>
    </source>
</evidence>
<dbReference type="EMBL" id="CP017316">
    <property type="protein sequence ID" value="AOT59026.1"/>
    <property type="molecule type" value="Genomic_DNA"/>
</dbReference>
<name>A0A1D8G0V2_9ACTN</name>
<organism evidence="2 3">
    <name type="scientific">Streptomyces rubrolavendulae</name>
    <dbReference type="NCBI Taxonomy" id="285473"/>
    <lineage>
        <taxon>Bacteria</taxon>
        <taxon>Bacillati</taxon>
        <taxon>Actinomycetota</taxon>
        <taxon>Actinomycetes</taxon>
        <taxon>Kitasatosporales</taxon>
        <taxon>Streptomycetaceae</taxon>
        <taxon>Streptomyces</taxon>
    </lineage>
</organism>
<sequence>MKGLAELDEHQVRRYPSRARRVTLAMPAHAVLAVVRADEHAHRSTPGDLIPLSCKEICRQFIRPAVRPVRNAAHGLPGPTGTPAIRPDHAPATTDGKPHTRHEDHDLQV</sequence>
<feature type="region of interest" description="Disordered" evidence="1">
    <location>
        <begin position="71"/>
        <end position="109"/>
    </location>
</feature>